<dbReference type="GO" id="GO:0060326">
    <property type="term" value="P:cell chemotaxis"/>
    <property type="evidence" value="ECO:0007669"/>
    <property type="project" value="TreeGrafter"/>
</dbReference>
<organism evidence="3 4">
    <name type="scientific">Pteropus alecto</name>
    <name type="common">Black flying fox</name>
    <dbReference type="NCBI Taxonomy" id="9402"/>
    <lineage>
        <taxon>Eukaryota</taxon>
        <taxon>Metazoa</taxon>
        <taxon>Chordata</taxon>
        <taxon>Craniata</taxon>
        <taxon>Vertebrata</taxon>
        <taxon>Euteleostomi</taxon>
        <taxon>Mammalia</taxon>
        <taxon>Eutheria</taxon>
        <taxon>Laurasiatheria</taxon>
        <taxon>Chiroptera</taxon>
        <taxon>Yinpterochiroptera</taxon>
        <taxon>Pteropodoidea</taxon>
        <taxon>Pteropodidae</taxon>
        <taxon>Pteropodinae</taxon>
        <taxon>Pteropus</taxon>
    </lineage>
</organism>
<sequence length="334" mass="38276">MAETMFSDCGHLRELDALVVKIFLEREMCRLCLTEVKTKVSHKVCLPLAKWEAMFVQVATSWYRGFALKNPNIKGIFPSSYIHLKNAFVKNKGQFEMVIPTEDSVITEMTSTLRDWGTMWKQLYVRNEGDLFHRLWHIMNEVLDLRRQVLLGHLTHDRTKDVKRHITARLDWGNEQLGLDLVPRKEYVVVDPEDVSITELYRLMEHRHRKKDTPVQASSHHLFVQMKSLMCSNLGEELEVIFSLFDSKENRPIRSILPNVSGCCSYLNVTLPRTVASCPHSRSTRVCGVGVNASRTGPIRGPEVEPAADGKGVQDRREESALKERKDGEMGVKC</sequence>
<dbReference type="GO" id="GO:0007264">
    <property type="term" value="P:small GTPase-mediated signal transduction"/>
    <property type="evidence" value="ECO:0007669"/>
    <property type="project" value="InterPro"/>
</dbReference>
<proteinExistence type="predicted"/>
<name>L5KPV4_PTEAL</name>
<dbReference type="InParanoid" id="L5KPV4"/>
<evidence type="ECO:0000313" key="4">
    <source>
        <dbReference type="Proteomes" id="UP000010552"/>
    </source>
</evidence>
<feature type="region of interest" description="Disordered" evidence="1">
    <location>
        <begin position="297"/>
        <end position="334"/>
    </location>
</feature>
<dbReference type="PANTHER" id="PTHR45653:SF7">
    <property type="entry name" value="DEDICATOR OF CYTOKINESIS PROTEIN 4"/>
    <property type="match status" value="1"/>
</dbReference>
<dbReference type="AlphaFoldDB" id="L5KPV4"/>
<gene>
    <name evidence="3" type="ORF">PAL_GLEAN10021972</name>
</gene>
<dbReference type="GO" id="GO:0005737">
    <property type="term" value="C:cytoplasm"/>
    <property type="evidence" value="ECO:0007669"/>
    <property type="project" value="TreeGrafter"/>
</dbReference>
<dbReference type="EMBL" id="KB030660">
    <property type="protein sequence ID" value="ELK12673.1"/>
    <property type="molecule type" value="Genomic_DNA"/>
</dbReference>
<evidence type="ECO:0000256" key="1">
    <source>
        <dbReference type="SAM" id="MobiDB-lite"/>
    </source>
</evidence>
<dbReference type="GO" id="GO:0031267">
    <property type="term" value="F:small GTPase binding"/>
    <property type="evidence" value="ECO:0007669"/>
    <property type="project" value="TreeGrafter"/>
</dbReference>
<dbReference type="PANTHER" id="PTHR45653">
    <property type="entry name" value="DEDICATOR OF CYTOKINESIS"/>
    <property type="match status" value="1"/>
</dbReference>
<dbReference type="FunFam" id="1.20.1270.350:FF:000001">
    <property type="entry name" value="dedicator of cytokinesis protein 4"/>
    <property type="match status" value="1"/>
</dbReference>
<feature type="compositionally biased region" description="Basic and acidic residues" evidence="1">
    <location>
        <begin position="312"/>
        <end position="334"/>
    </location>
</feature>
<dbReference type="InterPro" id="IPR032376">
    <property type="entry name" value="DOCK_N"/>
</dbReference>
<accession>L5KPV4</accession>
<feature type="domain" description="Dedicator of cytokinesis N-terminal" evidence="2">
    <location>
        <begin position="90"/>
        <end position="253"/>
    </location>
</feature>
<evidence type="ECO:0000313" key="3">
    <source>
        <dbReference type="EMBL" id="ELK12673.1"/>
    </source>
</evidence>
<dbReference type="InterPro" id="IPR042455">
    <property type="entry name" value="DOCK_N_sub1"/>
</dbReference>
<dbReference type="Pfam" id="PF16172">
    <property type="entry name" value="DOCK_N"/>
    <property type="match status" value="1"/>
</dbReference>
<dbReference type="Gene3D" id="1.20.1270.350">
    <property type="entry name" value="Dedicator of cytokinesis N-terminal subdomain"/>
    <property type="match status" value="1"/>
</dbReference>
<dbReference type="GO" id="GO:0005886">
    <property type="term" value="C:plasma membrane"/>
    <property type="evidence" value="ECO:0007669"/>
    <property type="project" value="TreeGrafter"/>
</dbReference>
<dbReference type="Gene3D" id="2.30.30.40">
    <property type="entry name" value="SH3 Domains"/>
    <property type="match status" value="1"/>
</dbReference>
<keyword evidence="4" id="KW-1185">Reference proteome</keyword>
<dbReference type="Proteomes" id="UP000010552">
    <property type="component" value="Unassembled WGS sequence"/>
</dbReference>
<dbReference type="STRING" id="9402.L5KPV4"/>
<dbReference type="GO" id="GO:0005085">
    <property type="term" value="F:guanyl-nucleotide exchange factor activity"/>
    <property type="evidence" value="ECO:0007669"/>
    <property type="project" value="InterPro"/>
</dbReference>
<reference evidence="4" key="1">
    <citation type="journal article" date="2013" name="Science">
        <title>Comparative analysis of bat genomes provides insight into the evolution of flight and immunity.</title>
        <authorList>
            <person name="Zhang G."/>
            <person name="Cowled C."/>
            <person name="Shi Z."/>
            <person name="Huang Z."/>
            <person name="Bishop-Lilly K.A."/>
            <person name="Fang X."/>
            <person name="Wynne J.W."/>
            <person name="Xiong Z."/>
            <person name="Baker M.L."/>
            <person name="Zhao W."/>
            <person name="Tachedjian M."/>
            <person name="Zhu Y."/>
            <person name="Zhou P."/>
            <person name="Jiang X."/>
            <person name="Ng J."/>
            <person name="Yang L."/>
            <person name="Wu L."/>
            <person name="Xiao J."/>
            <person name="Feng Y."/>
            <person name="Chen Y."/>
            <person name="Sun X."/>
            <person name="Zhang Y."/>
            <person name="Marsh G.A."/>
            <person name="Crameri G."/>
            <person name="Broder C.C."/>
            <person name="Frey K.G."/>
            <person name="Wang L.F."/>
            <person name="Wang J."/>
        </authorList>
    </citation>
    <scope>NUCLEOTIDE SEQUENCE [LARGE SCALE GENOMIC DNA]</scope>
</reference>
<dbReference type="InterPro" id="IPR026791">
    <property type="entry name" value="DOCK"/>
</dbReference>
<evidence type="ECO:0000259" key="2">
    <source>
        <dbReference type="Pfam" id="PF16172"/>
    </source>
</evidence>
<protein>
    <submittedName>
        <fullName evidence="3">Dedicator of cytokinesis protein 4</fullName>
    </submittedName>
</protein>